<dbReference type="PRINTS" id="PR00038">
    <property type="entry name" value="HTHLUXR"/>
</dbReference>
<dbReference type="Pfam" id="PF00196">
    <property type="entry name" value="GerE"/>
    <property type="match status" value="1"/>
</dbReference>
<feature type="modified residue" description="4-aspartylphosphate" evidence="6">
    <location>
        <position position="63"/>
    </location>
</feature>
<keyword evidence="2" id="KW-0902">Two-component regulatory system</keyword>
<dbReference type="GO" id="GO:0003677">
    <property type="term" value="F:DNA binding"/>
    <property type="evidence" value="ECO:0007669"/>
    <property type="project" value="UniProtKB-KW"/>
</dbReference>
<dbReference type="InterPro" id="IPR036388">
    <property type="entry name" value="WH-like_DNA-bd_sf"/>
</dbReference>
<sequence>MRDDVRSESVVFVIDDDPDVRDSLQWLLESVGLEVMCFNSALAFLNEVNEKLLQEEAACIVMDVRMPGLSGINAQQKFTEARIDLPVIMISAHGNIDMAVTAMTQGAVTFLEKPFDDQRLIDHVQRTLDKQRSQQARERKLQIYQQRYDSLTRRERQVFEQVVKGLSNQEIADTIGINKKTVEGHRANMMAKMSVGSLSELVQLAIAISVTEGLV</sequence>
<evidence type="ECO:0000256" key="6">
    <source>
        <dbReference type="PROSITE-ProRule" id="PRU00169"/>
    </source>
</evidence>
<dbReference type="SUPFAM" id="SSF46894">
    <property type="entry name" value="C-terminal effector domain of the bipartite response regulators"/>
    <property type="match status" value="1"/>
</dbReference>
<evidence type="ECO:0000313" key="10">
    <source>
        <dbReference type="Proteomes" id="UP000565262"/>
    </source>
</evidence>
<dbReference type="FunFam" id="3.40.50.2300:FF:000018">
    <property type="entry name" value="DNA-binding transcriptional regulator NtrC"/>
    <property type="match status" value="1"/>
</dbReference>
<dbReference type="SMART" id="SM00448">
    <property type="entry name" value="REC"/>
    <property type="match status" value="1"/>
</dbReference>
<dbReference type="PROSITE" id="PS50110">
    <property type="entry name" value="RESPONSE_REGULATORY"/>
    <property type="match status" value="1"/>
</dbReference>
<name>A0A839IMV5_9GAMM</name>
<dbReference type="CDD" id="cd17537">
    <property type="entry name" value="REC_FixJ"/>
    <property type="match status" value="1"/>
</dbReference>
<evidence type="ECO:0000256" key="1">
    <source>
        <dbReference type="ARBA" id="ARBA00022553"/>
    </source>
</evidence>
<keyword evidence="10" id="KW-1185">Reference proteome</keyword>
<gene>
    <name evidence="9" type="ORF">H4O21_06380</name>
</gene>
<feature type="domain" description="Response regulatory" evidence="8">
    <location>
        <begin position="10"/>
        <end position="128"/>
    </location>
</feature>
<dbReference type="GO" id="GO:0006355">
    <property type="term" value="P:regulation of DNA-templated transcription"/>
    <property type="evidence" value="ECO:0007669"/>
    <property type="project" value="InterPro"/>
</dbReference>
<keyword evidence="1 6" id="KW-0597">Phosphoprotein</keyword>
<keyword evidence="5" id="KW-0804">Transcription</keyword>
<dbReference type="EMBL" id="JACJFM010000006">
    <property type="protein sequence ID" value="MBB1486231.1"/>
    <property type="molecule type" value="Genomic_DNA"/>
</dbReference>
<dbReference type="SMART" id="SM00421">
    <property type="entry name" value="HTH_LUXR"/>
    <property type="match status" value="1"/>
</dbReference>
<keyword evidence="4" id="KW-0238">DNA-binding</keyword>
<protein>
    <submittedName>
        <fullName evidence="9">Response regulator transcription factor</fullName>
    </submittedName>
</protein>
<evidence type="ECO:0000256" key="3">
    <source>
        <dbReference type="ARBA" id="ARBA00023015"/>
    </source>
</evidence>
<dbReference type="GO" id="GO:0000160">
    <property type="term" value="P:phosphorelay signal transduction system"/>
    <property type="evidence" value="ECO:0007669"/>
    <property type="project" value="UniProtKB-KW"/>
</dbReference>
<dbReference type="Pfam" id="PF00072">
    <property type="entry name" value="Response_reg"/>
    <property type="match status" value="1"/>
</dbReference>
<evidence type="ECO:0000256" key="2">
    <source>
        <dbReference type="ARBA" id="ARBA00023012"/>
    </source>
</evidence>
<evidence type="ECO:0000313" key="9">
    <source>
        <dbReference type="EMBL" id="MBB1486231.1"/>
    </source>
</evidence>
<dbReference type="Gene3D" id="1.10.10.10">
    <property type="entry name" value="Winged helix-like DNA-binding domain superfamily/Winged helix DNA-binding domain"/>
    <property type="match status" value="1"/>
</dbReference>
<reference evidence="9 10" key="1">
    <citation type="submission" date="2020-08" db="EMBL/GenBank/DDBJ databases">
        <title>Oceanospirillum sp. nov. isolated from marine sediment.</title>
        <authorList>
            <person name="Ji X."/>
        </authorList>
    </citation>
    <scope>NUCLEOTIDE SEQUENCE [LARGE SCALE GENOMIC DNA]</scope>
    <source>
        <strain evidence="9 10">D5</strain>
    </source>
</reference>
<dbReference type="PANTHER" id="PTHR44688:SF16">
    <property type="entry name" value="DNA-BINDING TRANSCRIPTIONAL ACTIVATOR DEVR_DOSR"/>
    <property type="match status" value="1"/>
</dbReference>
<dbReference type="InterPro" id="IPR001789">
    <property type="entry name" value="Sig_transdc_resp-reg_receiver"/>
</dbReference>
<dbReference type="AlphaFoldDB" id="A0A839IMV5"/>
<keyword evidence="3" id="KW-0805">Transcription regulation</keyword>
<dbReference type="InterPro" id="IPR000792">
    <property type="entry name" value="Tscrpt_reg_LuxR_C"/>
</dbReference>
<evidence type="ECO:0000259" key="8">
    <source>
        <dbReference type="PROSITE" id="PS50110"/>
    </source>
</evidence>
<dbReference type="InterPro" id="IPR011006">
    <property type="entry name" value="CheY-like_superfamily"/>
</dbReference>
<dbReference type="PROSITE" id="PS00622">
    <property type="entry name" value="HTH_LUXR_1"/>
    <property type="match status" value="1"/>
</dbReference>
<dbReference type="Proteomes" id="UP000565262">
    <property type="component" value="Unassembled WGS sequence"/>
</dbReference>
<dbReference type="PANTHER" id="PTHR44688">
    <property type="entry name" value="DNA-BINDING TRANSCRIPTIONAL ACTIVATOR DEVR_DOSR"/>
    <property type="match status" value="1"/>
</dbReference>
<evidence type="ECO:0000259" key="7">
    <source>
        <dbReference type="PROSITE" id="PS50043"/>
    </source>
</evidence>
<dbReference type="SUPFAM" id="SSF52172">
    <property type="entry name" value="CheY-like"/>
    <property type="match status" value="1"/>
</dbReference>
<evidence type="ECO:0000256" key="4">
    <source>
        <dbReference type="ARBA" id="ARBA00023125"/>
    </source>
</evidence>
<evidence type="ECO:0000256" key="5">
    <source>
        <dbReference type="ARBA" id="ARBA00023163"/>
    </source>
</evidence>
<dbReference type="InterPro" id="IPR016032">
    <property type="entry name" value="Sig_transdc_resp-reg_C-effctor"/>
</dbReference>
<accession>A0A839IMV5</accession>
<feature type="domain" description="HTH luxR-type" evidence="7">
    <location>
        <begin position="144"/>
        <end position="209"/>
    </location>
</feature>
<comment type="caution">
    <text evidence="9">The sequence shown here is derived from an EMBL/GenBank/DDBJ whole genome shotgun (WGS) entry which is preliminary data.</text>
</comment>
<organism evidence="9 10">
    <name type="scientific">Oceanospirillum sediminis</name>
    <dbReference type="NCBI Taxonomy" id="2760088"/>
    <lineage>
        <taxon>Bacteria</taxon>
        <taxon>Pseudomonadati</taxon>
        <taxon>Pseudomonadota</taxon>
        <taxon>Gammaproteobacteria</taxon>
        <taxon>Oceanospirillales</taxon>
        <taxon>Oceanospirillaceae</taxon>
        <taxon>Oceanospirillum</taxon>
    </lineage>
</organism>
<dbReference type="Gene3D" id="3.40.50.2300">
    <property type="match status" value="1"/>
</dbReference>
<dbReference type="PROSITE" id="PS50043">
    <property type="entry name" value="HTH_LUXR_2"/>
    <property type="match status" value="1"/>
</dbReference>
<dbReference type="CDD" id="cd06170">
    <property type="entry name" value="LuxR_C_like"/>
    <property type="match status" value="1"/>
</dbReference>
<proteinExistence type="predicted"/>